<organism evidence="2 3">
    <name type="scientific">Flemingia macrophylla</name>
    <dbReference type="NCBI Taxonomy" id="520843"/>
    <lineage>
        <taxon>Eukaryota</taxon>
        <taxon>Viridiplantae</taxon>
        <taxon>Streptophyta</taxon>
        <taxon>Embryophyta</taxon>
        <taxon>Tracheophyta</taxon>
        <taxon>Spermatophyta</taxon>
        <taxon>Magnoliopsida</taxon>
        <taxon>eudicotyledons</taxon>
        <taxon>Gunneridae</taxon>
        <taxon>Pentapetalae</taxon>
        <taxon>rosids</taxon>
        <taxon>fabids</taxon>
        <taxon>Fabales</taxon>
        <taxon>Fabaceae</taxon>
        <taxon>Papilionoideae</taxon>
        <taxon>50 kb inversion clade</taxon>
        <taxon>NPAAA clade</taxon>
        <taxon>indigoferoid/millettioid clade</taxon>
        <taxon>Phaseoleae</taxon>
        <taxon>Flemingia</taxon>
    </lineage>
</organism>
<sequence>MRGHGKEDIRSTRDESLFNYNKEAVSLKRSTSLLVRSQKWMTTELQEVFKKFNVNRDGKISTLKLGSIIGSLEQAALEQELENMICEVNGDDDGCISFLKSRDENQNDK</sequence>
<dbReference type="InterPro" id="IPR011992">
    <property type="entry name" value="EF-hand-dom_pair"/>
</dbReference>
<feature type="domain" description="EF-hand" evidence="1">
    <location>
        <begin position="40"/>
        <end position="75"/>
    </location>
</feature>
<reference evidence="2 3" key="1">
    <citation type="submission" date="2024-08" db="EMBL/GenBank/DDBJ databases">
        <title>Insights into the chromosomal genome structure of Flemingia macrophylla.</title>
        <authorList>
            <person name="Ding Y."/>
            <person name="Zhao Y."/>
            <person name="Bi W."/>
            <person name="Wu M."/>
            <person name="Zhao G."/>
            <person name="Gong Y."/>
            <person name="Li W."/>
            <person name="Zhang P."/>
        </authorList>
    </citation>
    <scope>NUCLEOTIDE SEQUENCE [LARGE SCALE GENOMIC DNA]</scope>
    <source>
        <strain evidence="2">DYQJB</strain>
        <tissue evidence="2">Leaf</tissue>
    </source>
</reference>
<name>A0ABD1LM77_9FABA</name>
<keyword evidence="3" id="KW-1185">Reference proteome</keyword>
<evidence type="ECO:0000313" key="2">
    <source>
        <dbReference type="EMBL" id="KAL2324629.1"/>
    </source>
</evidence>
<evidence type="ECO:0000313" key="3">
    <source>
        <dbReference type="Proteomes" id="UP001603857"/>
    </source>
</evidence>
<dbReference type="AlphaFoldDB" id="A0ABD1LM77"/>
<gene>
    <name evidence="2" type="ORF">Fmac_023687</name>
</gene>
<dbReference type="Proteomes" id="UP001603857">
    <property type="component" value="Unassembled WGS sequence"/>
</dbReference>
<comment type="caution">
    <text evidence="2">The sequence shown here is derived from an EMBL/GenBank/DDBJ whole genome shotgun (WGS) entry which is preliminary data.</text>
</comment>
<accession>A0ABD1LM77</accession>
<dbReference type="PROSITE" id="PS50222">
    <property type="entry name" value="EF_HAND_2"/>
    <property type="match status" value="1"/>
</dbReference>
<dbReference type="InterPro" id="IPR002048">
    <property type="entry name" value="EF_hand_dom"/>
</dbReference>
<dbReference type="Gene3D" id="1.10.238.10">
    <property type="entry name" value="EF-hand"/>
    <property type="match status" value="1"/>
</dbReference>
<evidence type="ECO:0000259" key="1">
    <source>
        <dbReference type="PROSITE" id="PS50222"/>
    </source>
</evidence>
<dbReference type="SUPFAM" id="SSF47473">
    <property type="entry name" value="EF-hand"/>
    <property type="match status" value="1"/>
</dbReference>
<proteinExistence type="predicted"/>
<dbReference type="EMBL" id="JBGMDY010000008">
    <property type="protein sequence ID" value="KAL2324629.1"/>
    <property type="molecule type" value="Genomic_DNA"/>
</dbReference>
<protein>
    <recommendedName>
        <fullName evidence="1">EF-hand domain-containing protein</fullName>
    </recommendedName>
</protein>
<dbReference type="CDD" id="cd00051">
    <property type="entry name" value="EFh"/>
    <property type="match status" value="1"/>
</dbReference>